<proteinExistence type="predicted"/>
<dbReference type="InParanoid" id="A0A165GEP9"/>
<dbReference type="Proteomes" id="UP000076871">
    <property type="component" value="Unassembled WGS sequence"/>
</dbReference>
<name>A0A165GEP9_9APHY</name>
<protein>
    <recommendedName>
        <fullName evidence="3">Jacalin-type lectin domain-containing protein</fullName>
    </recommendedName>
</protein>
<dbReference type="InterPro" id="IPR036404">
    <property type="entry name" value="Jacalin-like_lectin_dom_sf"/>
</dbReference>
<evidence type="ECO:0008006" key="3">
    <source>
        <dbReference type="Google" id="ProtNLM"/>
    </source>
</evidence>
<gene>
    <name evidence="1" type="ORF">LAESUDRAFT_721581</name>
</gene>
<dbReference type="Gene3D" id="2.100.10.30">
    <property type="entry name" value="Jacalin-like lectin domain"/>
    <property type="match status" value="1"/>
</dbReference>
<dbReference type="OrthoDB" id="3353688at2759"/>
<accession>A0A165GEP9</accession>
<evidence type="ECO:0000313" key="2">
    <source>
        <dbReference type="Proteomes" id="UP000076871"/>
    </source>
</evidence>
<dbReference type="GeneID" id="63825063"/>
<organism evidence="1 2">
    <name type="scientific">Laetiporus sulphureus 93-53</name>
    <dbReference type="NCBI Taxonomy" id="1314785"/>
    <lineage>
        <taxon>Eukaryota</taxon>
        <taxon>Fungi</taxon>
        <taxon>Dikarya</taxon>
        <taxon>Basidiomycota</taxon>
        <taxon>Agaricomycotina</taxon>
        <taxon>Agaricomycetes</taxon>
        <taxon>Polyporales</taxon>
        <taxon>Laetiporus</taxon>
    </lineage>
</organism>
<keyword evidence="2" id="KW-1185">Reference proteome</keyword>
<reference evidence="1 2" key="1">
    <citation type="journal article" date="2016" name="Mol. Biol. Evol.">
        <title>Comparative Genomics of Early-Diverging Mushroom-Forming Fungi Provides Insights into the Origins of Lignocellulose Decay Capabilities.</title>
        <authorList>
            <person name="Nagy L.G."/>
            <person name="Riley R."/>
            <person name="Tritt A."/>
            <person name="Adam C."/>
            <person name="Daum C."/>
            <person name="Floudas D."/>
            <person name="Sun H."/>
            <person name="Yadav J.S."/>
            <person name="Pangilinan J."/>
            <person name="Larsson K.H."/>
            <person name="Matsuura K."/>
            <person name="Barry K."/>
            <person name="Labutti K."/>
            <person name="Kuo R."/>
            <person name="Ohm R.A."/>
            <person name="Bhattacharya S.S."/>
            <person name="Shirouzu T."/>
            <person name="Yoshinaga Y."/>
            <person name="Martin F.M."/>
            <person name="Grigoriev I.V."/>
            <person name="Hibbett D.S."/>
        </authorList>
    </citation>
    <scope>NUCLEOTIDE SEQUENCE [LARGE SCALE GENOMIC DNA]</scope>
    <source>
        <strain evidence="1 2">93-53</strain>
    </source>
</reference>
<dbReference type="SUPFAM" id="SSF51101">
    <property type="entry name" value="Mannose-binding lectins"/>
    <property type="match status" value="1"/>
</dbReference>
<sequence length="182" mass="20264">MGTYIQSSVIGGCDGTYFNDLHELTDKDGQLMLDLNHPITRIEISSGWLVDGLKVTYKLRHPGLSNITLTHGKFYEPNMSAFDLKESEMILAIYGRAGYQDVYKQKLVNRMSFVIFDQHTGDTRVLGPFGSKPKFANFFNGSTYHVANVMAFAGYDNGGNVQKNSMQMESPVCLSARTSQAN</sequence>
<dbReference type="RefSeq" id="XP_040767986.1">
    <property type="nucleotide sequence ID" value="XM_040908034.1"/>
</dbReference>
<evidence type="ECO:0000313" key="1">
    <source>
        <dbReference type="EMBL" id="KZT10246.1"/>
    </source>
</evidence>
<dbReference type="AlphaFoldDB" id="A0A165GEP9"/>
<dbReference type="EMBL" id="KV427609">
    <property type="protein sequence ID" value="KZT10246.1"/>
    <property type="molecule type" value="Genomic_DNA"/>
</dbReference>